<keyword evidence="2" id="KW-0418">Kinase</keyword>
<dbReference type="CDD" id="cd16917">
    <property type="entry name" value="HATPase_UhpB-NarQ-NarX-like"/>
    <property type="match status" value="1"/>
</dbReference>
<feature type="transmembrane region" description="Helical" evidence="4">
    <location>
        <begin position="39"/>
        <end position="58"/>
    </location>
</feature>
<keyword evidence="7" id="KW-1185">Reference proteome</keyword>
<evidence type="ECO:0000313" key="6">
    <source>
        <dbReference type="EMBL" id="ORC24479.1"/>
    </source>
</evidence>
<feature type="transmembrane region" description="Helical" evidence="4">
    <location>
        <begin position="79"/>
        <end position="109"/>
    </location>
</feature>
<sequence length="374" mass="40922">MKQRLKDFDWISVGFAGIWLVFLAHPLSRVLTNPTYSPVVKLLGASLILLFCFIYLLSYGANSLLPATNQLIRTLGWTLLLLLPALGLTFLFGPWLLYVSSYLVAVWAFQMPPRVGLPVGALIAFISAFCIFLWFPHTYSAGVLGTLLGSGFVLMMAYLVAQCEKRSAHRQELLHAKLSEDIARDVHDILGHSLTIIKIKAELAVALAQTQPERAHHEMHQVAQLSSTALAEARAAVTRIKSPSLAGELEAARRALETAQIKAHLPTAEIAQTVGTNETLFSWVLREAITNVVRHSNASDCWVSLSPKHIEISDNGPHTQIQAGNGLTGLAQRVEEAGGTLRITTDGRTRVLVSMMDFSPTTANHQPTTANHQP</sequence>
<evidence type="ECO:0000259" key="5">
    <source>
        <dbReference type="Pfam" id="PF07730"/>
    </source>
</evidence>
<dbReference type="GO" id="GO:0000155">
    <property type="term" value="F:phosphorelay sensor kinase activity"/>
    <property type="evidence" value="ECO:0007669"/>
    <property type="project" value="InterPro"/>
</dbReference>
<keyword evidence="4" id="KW-0812">Transmembrane</keyword>
<dbReference type="RefSeq" id="WP_180377782.1">
    <property type="nucleotide sequence ID" value="NZ_LXWF01000003.1"/>
</dbReference>
<evidence type="ECO:0000256" key="3">
    <source>
        <dbReference type="ARBA" id="ARBA00023012"/>
    </source>
</evidence>
<dbReference type="InterPro" id="IPR050482">
    <property type="entry name" value="Sensor_HK_TwoCompSys"/>
</dbReference>
<dbReference type="Pfam" id="PF07730">
    <property type="entry name" value="HisKA_3"/>
    <property type="match status" value="1"/>
</dbReference>
<dbReference type="Proteomes" id="UP000192359">
    <property type="component" value="Unassembled WGS sequence"/>
</dbReference>
<feature type="transmembrane region" description="Helical" evidence="4">
    <location>
        <begin position="7"/>
        <end position="27"/>
    </location>
</feature>
<dbReference type="Gene3D" id="3.30.565.10">
    <property type="entry name" value="Histidine kinase-like ATPase, C-terminal domain"/>
    <property type="match status" value="1"/>
</dbReference>
<gene>
    <name evidence="6" type="ORF">A7979_09365</name>
</gene>
<protein>
    <recommendedName>
        <fullName evidence="5">Signal transduction histidine kinase subgroup 3 dimerisation and phosphoacceptor domain-containing protein</fullName>
    </recommendedName>
</protein>
<dbReference type="SUPFAM" id="SSF55874">
    <property type="entry name" value="ATPase domain of HSP90 chaperone/DNA topoisomerase II/histidine kinase"/>
    <property type="match status" value="1"/>
</dbReference>
<dbReference type="PANTHER" id="PTHR24421">
    <property type="entry name" value="NITRATE/NITRITE SENSOR PROTEIN NARX-RELATED"/>
    <property type="match status" value="1"/>
</dbReference>
<accession>A0A1Y1RS36</accession>
<dbReference type="PANTHER" id="PTHR24421:SF63">
    <property type="entry name" value="SENSOR HISTIDINE KINASE DESK"/>
    <property type="match status" value="1"/>
</dbReference>
<feature type="transmembrane region" description="Helical" evidence="4">
    <location>
        <begin position="142"/>
        <end position="161"/>
    </location>
</feature>
<dbReference type="InterPro" id="IPR036890">
    <property type="entry name" value="HATPase_C_sf"/>
</dbReference>
<keyword evidence="3" id="KW-0902">Two-component regulatory system</keyword>
<dbReference type="AlphaFoldDB" id="A0A1Y1RS36"/>
<proteinExistence type="predicted"/>
<keyword evidence="4" id="KW-0472">Membrane</keyword>
<keyword evidence="4" id="KW-1133">Transmembrane helix</keyword>
<dbReference type="InterPro" id="IPR011712">
    <property type="entry name" value="Sig_transdc_His_kin_sub3_dim/P"/>
</dbReference>
<evidence type="ECO:0000256" key="4">
    <source>
        <dbReference type="SAM" id="Phobius"/>
    </source>
</evidence>
<evidence type="ECO:0000313" key="7">
    <source>
        <dbReference type="Proteomes" id="UP000192359"/>
    </source>
</evidence>
<feature type="domain" description="Signal transduction histidine kinase subgroup 3 dimerisation and phosphoacceptor" evidence="5">
    <location>
        <begin position="181"/>
        <end position="244"/>
    </location>
</feature>
<evidence type="ECO:0000256" key="1">
    <source>
        <dbReference type="ARBA" id="ARBA00022679"/>
    </source>
</evidence>
<dbReference type="EMBL" id="LXWF01000003">
    <property type="protein sequence ID" value="ORC24479.1"/>
    <property type="molecule type" value="Genomic_DNA"/>
</dbReference>
<name>A0A1Y1RS36_9MICC</name>
<organism evidence="6 7">
    <name type="scientific">Rothia nasimurium</name>
    <dbReference type="NCBI Taxonomy" id="85336"/>
    <lineage>
        <taxon>Bacteria</taxon>
        <taxon>Bacillati</taxon>
        <taxon>Actinomycetota</taxon>
        <taxon>Actinomycetes</taxon>
        <taxon>Micrococcales</taxon>
        <taxon>Micrococcaceae</taxon>
        <taxon>Rothia</taxon>
    </lineage>
</organism>
<dbReference type="GO" id="GO:0016020">
    <property type="term" value="C:membrane"/>
    <property type="evidence" value="ECO:0007669"/>
    <property type="project" value="InterPro"/>
</dbReference>
<comment type="caution">
    <text evidence="6">The sequence shown here is derived from an EMBL/GenBank/DDBJ whole genome shotgun (WGS) entry which is preliminary data.</text>
</comment>
<keyword evidence="1" id="KW-0808">Transferase</keyword>
<feature type="transmembrane region" description="Helical" evidence="4">
    <location>
        <begin position="115"/>
        <end position="135"/>
    </location>
</feature>
<dbReference type="Gene3D" id="1.20.5.1930">
    <property type="match status" value="1"/>
</dbReference>
<reference evidence="6 7" key="1">
    <citation type="submission" date="2016-05" db="EMBL/GenBank/DDBJ databases">
        <title>Draft genome sequence of a porcine commensal Rothia nasimurium.</title>
        <authorList>
            <person name="Gaiser R.A."/>
            <person name="Van Baarlen P."/>
            <person name="Wells J.M."/>
        </authorList>
    </citation>
    <scope>NUCLEOTIDE SEQUENCE [LARGE SCALE GENOMIC DNA]</scope>
    <source>
        <strain evidence="6 7">PT-32</strain>
    </source>
</reference>
<evidence type="ECO:0000256" key="2">
    <source>
        <dbReference type="ARBA" id="ARBA00022777"/>
    </source>
</evidence>
<dbReference type="GO" id="GO:0046983">
    <property type="term" value="F:protein dimerization activity"/>
    <property type="evidence" value="ECO:0007669"/>
    <property type="project" value="InterPro"/>
</dbReference>